<sequence length="265" mass="28263">MTDRVYPSSKQPPNGTDAAAKTTTTTSSAANPSFPATKAQRYGAARPPYRPQTKRHRRSCCCSCCLWTTIAILLLLLLVAIAGAIVYVLYRPHRPTFTVSSLKVSTLNITSSSKLVTNISLDVTAKNPNKKLVYTYDPITISLTTTDGTDVGDGSFSSFVHGTKNTTHLKAAITSSGSSGQELDEASAGKLKGALKSKSGLPLEIKLDTKVKAKMGALKTPKVGIRVVCQGIRVTAPTGKTATTASTSNAECKVDLRLKIWKWTL</sequence>
<feature type="region of interest" description="Disordered" evidence="3">
    <location>
        <begin position="1"/>
        <end position="55"/>
    </location>
</feature>
<feature type="compositionally biased region" description="Low complexity" evidence="3">
    <location>
        <begin position="18"/>
        <end position="37"/>
    </location>
</feature>
<dbReference type="PANTHER" id="PTHR31234">
    <property type="entry name" value="LATE EMBRYOGENESIS ABUNDANT (LEA) HYDROXYPROLINE-RICH GLYCOPROTEIN FAMILY"/>
    <property type="match status" value="1"/>
</dbReference>
<protein>
    <recommendedName>
        <fullName evidence="7">Late embryogenesis abundant protein LEA-2 subgroup domain-containing protein</fullName>
    </recommendedName>
</protein>
<proteinExistence type="predicted"/>
<evidence type="ECO:0000256" key="4">
    <source>
        <dbReference type="SAM" id="Phobius"/>
    </source>
</evidence>
<keyword evidence="6" id="KW-1185">Reference proteome</keyword>
<dbReference type="PANTHER" id="PTHR31234:SF2">
    <property type="entry name" value="OS05G0199100 PROTEIN"/>
    <property type="match status" value="1"/>
</dbReference>
<evidence type="ECO:0000256" key="1">
    <source>
        <dbReference type="ARBA" id="ARBA00004370"/>
    </source>
</evidence>
<keyword evidence="2 4" id="KW-0472">Membrane</keyword>
<keyword evidence="4" id="KW-1133">Transmembrane helix</keyword>
<gene>
    <name evidence="5" type="ORF">V6N11_048742</name>
</gene>
<dbReference type="Proteomes" id="UP001396334">
    <property type="component" value="Unassembled WGS sequence"/>
</dbReference>
<comment type="caution">
    <text evidence="5">The sequence shown here is derived from an EMBL/GenBank/DDBJ whole genome shotgun (WGS) entry which is preliminary data.</text>
</comment>
<comment type="subcellular location">
    <subcellularLocation>
        <location evidence="1">Membrane</location>
    </subcellularLocation>
</comment>
<keyword evidence="4" id="KW-0812">Transmembrane</keyword>
<dbReference type="InterPro" id="IPR044839">
    <property type="entry name" value="NDR1-like"/>
</dbReference>
<organism evidence="5 6">
    <name type="scientific">Hibiscus sabdariffa</name>
    <name type="common">roselle</name>
    <dbReference type="NCBI Taxonomy" id="183260"/>
    <lineage>
        <taxon>Eukaryota</taxon>
        <taxon>Viridiplantae</taxon>
        <taxon>Streptophyta</taxon>
        <taxon>Embryophyta</taxon>
        <taxon>Tracheophyta</taxon>
        <taxon>Spermatophyta</taxon>
        <taxon>Magnoliopsida</taxon>
        <taxon>eudicotyledons</taxon>
        <taxon>Gunneridae</taxon>
        <taxon>Pentapetalae</taxon>
        <taxon>rosids</taxon>
        <taxon>malvids</taxon>
        <taxon>Malvales</taxon>
        <taxon>Malvaceae</taxon>
        <taxon>Malvoideae</taxon>
        <taxon>Hibiscus</taxon>
    </lineage>
</organism>
<evidence type="ECO:0000313" key="6">
    <source>
        <dbReference type="Proteomes" id="UP001396334"/>
    </source>
</evidence>
<evidence type="ECO:0000256" key="3">
    <source>
        <dbReference type="SAM" id="MobiDB-lite"/>
    </source>
</evidence>
<evidence type="ECO:0000256" key="2">
    <source>
        <dbReference type="ARBA" id="ARBA00023136"/>
    </source>
</evidence>
<evidence type="ECO:0008006" key="7">
    <source>
        <dbReference type="Google" id="ProtNLM"/>
    </source>
</evidence>
<evidence type="ECO:0000313" key="5">
    <source>
        <dbReference type="EMBL" id="KAK8992670.1"/>
    </source>
</evidence>
<dbReference type="EMBL" id="JBBPBN010000050">
    <property type="protein sequence ID" value="KAK8992670.1"/>
    <property type="molecule type" value="Genomic_DNA"/>
</dbReference>
<reference evidence="5 6" key="1">
    <citation type="journal article" date="2024" name="G3 (Bethesda)">
        <title>Genome assembly of Hibiscus sabdariffa L. provides insights into metabolisms of medicinal natural products.</title>
        <authorList>
            <person name="Kim T."/>
        </authorList>
    </citation>
    <scope>NUCLEOTIDE SEQUENCE [LARGE SCALE GENOMIC DNA]</scope>
    <source>
        <strain evidence="5">TK-2024</strain>
        <tissue evidence="5">Old leaves</tissue>
    </source>
</reference>
<feature type="transmembrane region" description="Helical" evidence="4">
    <location>
        <begin position="64"/>
        <end position="90"/>
    </location>
</feature>
<accession>A0ABR2PWU0</accession>
<name>A0ABR2PWU0_9ROSI</name>